<dbReference type="OrthoDB" id="4074350at2759"/>
<evidence type="ECO:0000313" key="2">
    <source>
        <dbReference type="Proteomes" id="UP000001056"/>
    </source>
</evidence>
<sequence length="77" mass="8240">MYLETMSMQFATNIVDAQNHSIALIESASQISFGLHYGSAGATAKMPGSLLFGGYDRNCVIGPILSLDADFRNPVTL</sequence>
<keyword evidence="2" id="KW-1185">Reference proteome</keyword>
<name>Q2GQB6_CHAGB</name>
<accession>Q2GQB6</accession>
<dbReference type="HOGENOM" id="CLU_2637852_0_0_1"/>
<dbReference type="AlphaFoldDB" id="Q2GQB6"/>
<dbReference type="GeneID" id="4396937"/>
<protein>
    <recommendedName>
        <fullName evidence="3">Peptidase A1 domain-containing protein</fullName>
    </recommendedName>
</protein>
<evidence type="ECO:0008006" key="3">
    <source>
        <dbReference type="Google" id="ProtNLM"/>
    </source>
</evidence>
<organism evidence="1 2">
    <name type="scientific">Chaetomium globosum (strain ATCC 6205 / CBS 148.51 / DSM 1962 / NBRC 6347 / NRRL 1970)</name>
    <name type="common">Soil fungus</name>
    <dbReference type="NCBI Taxonomy" id="306901"/>
    <lineage>
        <taxon>Eukaryota</taxon>
        <taxon>Fungi</taxon>
        <taxon>Dikarya</taxon>
        <taxon>Ascomycota</taxon>
        <taxon>Pezizomycotina</taxon>
        <taxon>Sordariomycetes</taxon>
        <taxon>Sordariomycetidae</taxon>
        <taxon>Sordariales</taxon>
        <taxon>Chaetomiaceae</taxon>
        <taxon>Chaetomium</taxon>
    </lineage>
</organism>
<dbReference type="VEuPathDB" id="FungiDB:CHGG_09838"/>
<dbReference type="InParanoid" id="Q2GQB6"/>
<evidence type="ECO:0000313" key="1">
    <source>
        <dbReference type="EMBL" id="EAQ83434.1"/>
    </source>
</evidence>
<dbReference type="EMBL" id="CH408035">
    <property type="protein sequence ID" value="EAQ83434.1"/>
    <property type="molecule type" value="Genomic_DNA"/>
</dbReference>
<dbReference type="RefSeq" id="XP_001227765.1">
    <property type="nucleotide sequence ID" value="XM_001227764.1"/>
</dbReference>
<gene>
    <name evidence="1" type="ORF">CHGG_09838</name>
</gene>
<proteinExistence type="predicted"/>
<reference evidence="2" key="1">
    <citation type="journal article" date="2015" name="Genome Announc.">
        <title>Draft genome sequence of the cellulolytic fungus Chaetomium globosum.</title>
        <authorList>
            <person name="Cuomo C.A."/>
            <person name="Untereiner W.A."/>
            <person name="Ma L.-J."/>
            <person name="Grabherr M."/>
            <person name="Birren B.W."/>
        </authorList>
    </citation>
    <scope>NUCLEOTIDE SEQUENCE [LARGE SCALE GENOMIC DNA]</scope>
    <source>
        <strain evidence="2">ATCC 6205 / CBS 148.51 / DSM 1962 / NBRC 6347 / NRRL 1970</strain>
    </source>
</reference>
<dbReference type="Proteomes" id="UP000001056">
    <property type="component" value="Unassembled WGS sequence"/>
</dbReference>